<dbReference type="GO" id="GO:0006183">
    <property type="term" value="P:GTP biosynthetic process"/>
    <property type="evidence" value="ECO:0007669"/>
    <property type="project" value="UniProtKB-UniRule"/>
</dbReference>
<keyword evidence="5 12" id="KW-0808">Transferase</keyword>
<comment type="similarity">
    <text evidence="2 12 13 14">Belongs to the NDK family.</text>
</comment>
<evidence type="ECO:0000256" key="6">
    <source>
        <dbReference type="ARBA" id="ARBA00022723"/>
    </source>
</evidence>
<evidence type="ECO:0000256" key="11">
    <source>
        <dbReference type="ARBA" id="ARBA00023080"/>
    </source>
</evidence>
<feature type="binding site" evidence="12 13">
    <location>
        <position position="115"/>
    </location>
    <ligand>
        <name>ATP</name>
        <dbReference type="ChEBI" id="CHEBI:30616"/>
    </ligand>
</feature>
<proteinExistence type="inferred from homology"/>
<feature type="binding site" evidence="12 13">
    <location>
        <position position="93"/>
    </location>
    <ligand>
        <name>ATP</name>
        <dbReference type="ChEBI" id="CHEBI:30616"/>
    </ligand>
</feature>
<comment type="catalytic activity">
    <reaction evidence="12">
        <text>a ribonucleoside 5'-diphosphate + ATP = a ribonucleoside 5'-triphosphate + ADP</text>
        <dbReference type="Rhea" id="RHEA:18113"/>
        <dbReference type="ChEBI" id="CHEBI:30616"/>
        <dbReference type="ChEBI" id="CHEBI:57930"/>
        <dbReference type="ChEBI" id="CHEBI:61557"/>
        <dbReference type="ChEBI" id="CHEBI:456216"/>
        <dbReference type="EC" id="2.7.4.6"/>
    </reaction>
</comment>
<comment type="catalytic activity">
    <reaction evidence="12 15">
        <text>a 2'-deoxyribonucleoside 5'-diphosphate + ATP = a 2'-deoxyribonucleoside 5'-triphosphate + ADP</text>
        <dbReference type="Rhea" id="RHEA:44640"/>
        <dbReference type="ChEBI" id="CHEBI:30616"/>
        <dbReference type="ChEBI" id="CHEBI:61560"/>
        <dbReference type="ChEBI" id="CHEBI:73316"/>
        <dbReference type="ChEBI" id="CHEBI:456216"/>
        <dbReference type="EC" id="2.7.4.6"/>
    </reaction>
</comment>
<dbReference type="PANTHER" id="PTHR11349">
    <property type="entry name" value="NUCLEOSIDE DIPHOSPHATE KINASE"/>
    <property type="match status" value="1"/>
</dbReference>
<feature type="binding site" evidence="12 13">
    <location>
        <position position="59"/>
    </location>
    <ligand>
        <name>ATP</name>
        <dbReference type="ChEBI" id="CHEBI:30616"/>
    </ligand>
</feature>
<name>A0A1C0A6X8_9FIRM</name>
<dbReference type="NCBIfam" id="NF001908">
    <property type="entry name" value="PRK00668.1"/>
    <property type="match status" value="1"/>
</dbReference>
<comment type="caution">
    <text evidence="17">The sequence shown here is derived from an EMBL/GenBank/DDBJ whole genome shotgun (WGS) entry which is preliminary data.</text>
</comment>
<keyword evidence="10 12" id="KW-0460">Magnesium</keyword>
<feature type="binding site" evidence="12 13">
    <location>
        <position position="104"/>
    </location>
    <ligand>
        <name>ATP</name>
        <dbReference type="ChEBI" id="CHEBI:30616"/>
    </ligand>
</feature>
<dbReference type="RefSeq" id="WP_068717311.1">
    <property type="nucleotide sequence ID" value="NZ_LWDV01000009.1"/>
</dbReference>
<dbReference type="Gene3D" id="3.30.70.141">
    <property type="entry name" value="Nucleoside diphosphate kinase-like domain"/>
    <property type="match status" value="1"/>
</dbReference>
<keyword evidence="18" id="KW-1185">Reference proteome</keyword>
<organism evidence="17 18">
    <name type="scientific">Orenia metallireducens</name>
    <dbReference type="NCBI Taxonomy" id="1413210"/>
    <lineage>
        <taxon>Bacteria</taxon>
        <taxon>Bacillati</taxon>
        <taxon>Bacillota</taxon>
        <taxon>Clostridia</taxon>
        <taxon>Halanaerobiales</taxon>
        <taxon>Halobacteroidaceae</taxon>
        <taxon>Orenia</taxon>
    </lineage>
</organism>
<dbReference type="PRINTS" id="PR01243">
    <property type="entry name" value="NUCDPKINASE"/>
</dbReference>
<reference evidence="17 18" key="2">
    <citation type="submission" date="2016-08" db="EMBL/GenBank/DDBJ databases">
        <title>Orenia metallireducens sp. nov. strain Z6, a Novel Metal-reducing Firmicute from the Deep Subsurface.</title>
        <authorList>
            <person name="Maxim B.I."/>
            <person name="Kenneth K."/>
            <person name="Flynn T.M."/>
            <person name="Oloughlin E.J."/>
            <person name="Locke R.A."/>
            <person name="Weber J.R."/>
            <person name="Egan S.M."/>
            <person name="Mackie R.I."/>
            <person name="Cann I.K."/>
        </authorList>
    </citation>
    <scope>NUCLEOTIDE SEQUENCE [LARGE SCALE GENOMIC DNA]</scope>
    <source>
        <strain evidence="17 18">Z6</strain>
    </source>
</reference>
<dbReference type="GO" id="GO:0005737">
    <property type="term" value="C:cytoplasm"/>
    <property type="evidence" value="ECO:0007669"/>
    <property type="project" value="UniProtKB-SubCell"/>
</dbReference>
<evidence type="ECO:0000256" key="8">
    <source>
        <dbReference type="ARBA" id="ARBA00022777"/>
    </source>
</evidence>
<dbReference type="GO" id="GO:0005524">
    <property type="term" value="F:ATP binding"/>
    <property type="evidence" value="ECO:0007669"/>
    <property type="project" value="UniProtKB-UniRule"/>
</dbReference>
<evidence type="ECO:0000313" key="17">
    <source>
        <dbReference type="EMBL" id="OCL25968.1"/>
    </source>
</evidence>
<dbReference type="GO" id="GO:0006241">
    <property type="term" value="P:CTP biosynthetic process"/>
    <property type="evidence" value="ECO:0007669"/>
    <property type="project" value="UniProtKB-UniRule"/>
</dbReference>
<keyword evidence="8 12" id="KW-0418">Kinase</keyword>
<keyword evidence="7 12" id="KW-0547">Nucleotide-binding</keyword>
<dbReference type="EC" id="2.7.4.6" evidence="3 12"/>
<keyword evidence="12" id="KW-0597">Phosphoprotein</keyword>
<dbReference type="SUPFAM" id="SSF54919">
    <property type="entry name" value="Nucleoside diphosphate kinase, NDK"/>
    <property type="match status" value="1"/>
</dbReference>
<evidence type="ECO:0000256" key="15">
    <source>
        <dbReference type="RuleBase" id="RU004013"/>
    </source>
</evidence>
<dbReference type="AlphaFoldDB" id="A0A1C0A6X8"/>
<evidence type="ECO:0000256" key="13">
    <source>
        <dbReference type="PROSITE-ProRule" id="PRU00706"/>
    </source>
</evidence>
<evidence type="ECO:0000256" key="7">
    <source>
        <dbReference type="ARBA" id="ARBA00022741"/>
    </source>
</evidence>
<comment type="subunit">
    <text evidence="12">Homotetramer.</text>
</comment>
<evidence type="ECO:0000256" key="14">
    <source>
        <dbReference type="RuleBase" id="RU004011"/>
    </source>
</evidence>
<keyword evidence="11 12" id="KW-0546">Nucleotide metabolism</keyword>
<feature type="active site" description="Pros-phosphohistidine intermediate" evidence="12 13">
    <location>
        <position position="118"/>
    </location>
</feature>
<evidence type="ECO:0000259" key="16">
    <source>
        <dbReference type="SMART" id="SM00562"/>
    </source>
</evidence>
<sequence length="142" mass="15816">MKMEQTLVLIKPDAVVNRKIAKVIGRFEDKGLKIEGMKMVWIDEELAKEHYKQHISKSFLPRLISYITQAPVVAMVISGPEAIKTVRNLVGDTDPLKALPGTIRGDLALDLDSGNIIHASDSNGSAMKEIELFFTAEEIYSY</sequence>
<dbReference type="EMBL" id="LWDV01000009">
    <property type="protein sequence ID" value="OCL25968.1"/>
    <property type="molecule type" value="Genomic_DNA"/>
</dbReference>
<dbReference type="InterPro" id="IPR001564">
    <property type="entry name" value="Nucleoside_diP_kinase"/>
</dbReference>
<reference evidence="18" key="1">
    <citation type="submission" date="2016-07" db="EMBL/GenBank/DDBJ databases">
        <authorList>
            <person name="Florea S."/>
            <person name="Webb J.S."/>
            <person name="Jaromczyk J."/>
            <person name="Schardl C.L."/>
        </authorList>
    </citation>
    <scope>NUCLEOTIDE SEQUENCE [LARGE SCALE GENOMIC DNA]</scope>
    <source>
        <strain evidence="18">Z6</strain>
    </source>
</reference>
<evidence type="ECO:0000256" key="1">
    <source>
        <dbReference type="ARBA" id="ARBA00001946"/>
    </source>
</evidence>
<evidence type="ECO:0000313" key="18">
    <source>
        <dbReference type="Proteomes" id="UP000093514"/>
    </source>
</evidence>
<comment type="function">
    <text evidence="12">Major role in the synthesis of nucleoside triphosphates other than ATP. The ATP gamma phosphate is transferred to the NDP beta phosphate via a ping-pong mechanism, using a phosphorylated active-site intermediate.</text>
</comment>
<dbReference type="InterPro" id="IPR036850">
    <property type="entry name" value="NDK-like_dom_sf"/>
</dbReference>
<evidence type="ECO:0000256" key="3">
    <source>
        <dbReference type="ARBA" id="ARBA00012966"/>
    </source>
</evidence>
<evidence type="ECO:0000256" key="10">
    <source>
        <dbReference type="ARBA" id="ARBA00022842"/>
    </source>
</evidence>
<keyword evidence="6 12" id="KW-0479">Metal-binding</keyword>
<dbReference type="PROSITE" id="PS00469">
    <property type="entry name" value="NDPK"/>
    <property type="match status" value="1"/>
</dbReference>
<evidence type="ECO:0000256" key="12">
    <source>
        <dbReference type="HAMAP-Rule" id="MF_00451"/>
    </source>
</evidence>
<comment type="cofactor">
    <cofactor evidence="1 12">
        <name>Mg(2+)</name>
        <dbReference type="ChEBI" id="CHEBI:18420"/>
    </cofactor>
</comment>
<accession>A0A1C0A6X8</accession>
<dbReference type="GO" id="GO:0006228">
    <property type="term" value="P:UTP biosynthetic process"/>
    <property type="evidence" value="ECO:0007669"/>
    <property type="project" value="UniProtKB-UniRule"/>
</dbReference>
<feature type="binding site" evidence="12 13">
    <location>
        <position position="11"/>
    </location>
    <ligand>
        <name>ATP</name>
        <dbReference type="ChEBI" id="CHEBI:30616"/>
    </ligand>
</feature>
<keyword evidence="12" id="KW-0963">Cytoplasm</keyword>
<protein>
    <recommendedName>
        <fullName evidence="4 12">Nucleoside diphosphate kinase</fullName>
        <shortName evidence="12">NDK</shortName>
        <shortName evidence="12">NDP kinase</shortName>
        <ecNumber evidence="3 12">2.7.4.6</ecNumber>
    </recommendedName>
    <alternativeName>
        <fullName evidence="12">Nucleoside-2-P kinase</fullName>
    </alternativeName>
</protein>
<evidence type="ECO:0000256" key="4">
    <source>
        <dbReference type="ARBA" id="ARBA00017632"/>
    </source>
</evidence>
<dbReference type="GO" id="GO:0004550">
    <property type="term" value="F:nucleoside diphosphate kinase activity"/>
    <property type="evidence" value="ECO:0007669"/>
    <property type="project" value="UniProtKB-UniRule"/>
</dbReference>
<dbReference type="Pfam" id="PF00334">
    <property type="entry name" value="NDK"/>
    <property type="match status" value="1"/>
</dbReference>
<dbReference type="Proteomes" id="UP000093514">
    <property type="component" value="Unassembled WGS sequence"/>
</dbReference>
<comment type="subcellular location">
    <subcellularLocation>
        <location evidence="12">Cytoplasm</location>
    </subcellularLocation>
</comment>
<evidence type="ECO:0000256" key="9">
    <source>
        <dbReference type="ARBA" id="ARBA00022840"/>
    </source>
</evidence>
<feature type="domain" description="Nucleoside diphosphate kinase-like" evidence="16">
    <location>
        <begin position="3"/>
        <end position="141"/>
    </location>
</feature>
<dbReference type="InterPro" id="IPR034907">
    <property type="entry name" value="NDK-like_dom"/>
</dbReference>
<dbReference type="SMART" id="SM00562">
    <property type="entry name" value="NDK"/>
    <property type="match status" value="1"/>
</dbReference>
<dbReference type="CDD" id="cd04413">
    <property type="entry name" value="NDPk_I"/>
    <property type="match status" value="1"/>
</dbReference>
<evidence type="ECO:0000256" key="5">
    <source>
        <dbReference type="ARBA" id="ARBA00022679"/>
    </source>
</evidence>
<dbReference type="GO" id="GO:0046872">
    <property type="term" value="F:metal ion binding"/>
    <property type="evidence" value="ECO:0007669"/>
    <property type="project" value="UniProtKB-KW"/>
</dbReference>
<dbReference type="HAMAP" id="MF_00451">
    <property type="entry name" value="NDP_kinase"/>
    <property type="match status" value="1"/>
</dbReference>
<evidence type="ECO:0000256" key="2">
    <source>
        <dbReference type="ARBA" id="ARBA00008142"/>
    </source>
</evidence>
<dbReference type="PROSITE" id="PS51374">
    <property type="entry name" value="NDPK_LIKE"/>
    <property type="match status" value="1"/>
</dbReference>
<dbReference type="InterPro" id="IPR023005">
    <property type="entry name" value="Nucleoside_diP_kinase_AS"/>
</dbReference>
<dbReference type="FunFam" id="3.30.70.141:FF:000003">
    <property type="entry name" value="Nucleoside diphosphate kinase"/>
    <property type="match status" value="1"/>
</dbReference>
<keyword evidence="9 12" id="KW-0067">ATP-binding</keyword>
<feature type="binding site" evidence="12 13">
    <location>
        <position position="87"/>
    </location>
    <ligand>
        <name>ATP</name>
        <dbReference type="ChEBI" id="CHEBI:30616"/>
    </ligand>
</feature>
<gene>
    <name evidence="12" type="primary">ndk</name>
    <name evidence="17" type="ORF">U472_08035</name>
</gene>